<keyword evidence="3" id="KW-1185">Reference proteome</keyword>
<evidence type="ECO:0000256" key="1">
    <source>
        <dbReference type="ARBA" id="ARBA00005254"/>
    </source>
</evidence>
<dbReference type="Proteomes" id="UP000245771">
    <property type="component" value="Unassembled WGS sequence"/>
</dbReference>
<reference evidence="2 3" key="1">
    <citation type="journal article" date="2018" name="Mol. Biol. Evol.">
        <title>Broad Genomic Sampling Reveals a Smut Pathogenic Ancestry of the Fungal Clade Ustilaginomycotina.</title>
        <authorList>
            <person name="Kijpornyongpan T."/>
            <person name="Mondo S.J."/>
            <person name="Barry K."/>
            <person name="Sandor L."/>
            <person name="Lee J."/>
            <person name="Lipzen A."/>
            <person name="Pangilinan J."/>
            <person name="LaButti K."/>
            <person name="Hainaut M."/>
            <person name="Henrissat B."/>
            <person name="Grigoriev I.V."/>
            <person name="Spatafora J.W."/>
            <person name="Aime M.C."/>
        </authorList>
    </citation>
    <scope>NUCLEOTIDE SEQUENCE [LARGE SCALE GENOMIC DNA]</scope>
    <source>
        <strain evidence="2 3">MCA 3882</strain>
    </source>
</reference>
<proteinExistence type="inferred from homology"/>
<dbReference type="PANTHER" id="PTHR43684:SF4">
    <property type="entry name" value="ENOYL-COA HYDRATASE_ISOMERASE FAMILY PROTEIN (AFU_ORTHOLOGUE AFUA_1G01890)"/>
    <property type="match status" value="1"/>
</dbReference>
<dbReference type="AlphaFoldDB" id="A0A316VJW6"/>
<dbReference type="STRING" id="1280837.A0A316VJW6"/>
<evidence type="ECO:0000313" key="2">
    <source>
        <dbReference type="EMBL" id="PWN35795.1"/>
    </source>
</evidence>
<protein>
    <submittedName>
        <fullName evidence="2">ClpP/crotonase</fullName>
    </submittedName>
</protein>
<accession>A0A316VJW6</accession>
<dbReference type="GeneID" id="37019520"/>
<dbReference type="OrthoDB" id="2018133at2759"/>
<dbReference type="Gene3D" id="3.90.226.10">
    <property type="entry name" value="2-enoyl-CoA Hydratase, Chain A, domain 1"/>
    <property type="match status" value="1"/>
</dbReference>
<dbReference type="InterPro" id="IPR014748">
    <property type="entry name" value="Enoyl-CoA_hydra_C"/>
</dbReference>
<dbReference type="SUPFAM" id="SSF52096">
    <property type="entry name" value="ClpP/crotonase"/>
    <property type="match status" value="1"/>
</dbReference>
<evidence type="ECO:0000313" key="3">
    <source>
        <dbReference type="Proteomes" id="UP000245771"/>
    </source>
</evidence>
<dbReference type="InParanoid" id="A0A316VJW6"/>
<dbReference type="InterPro" id="IPR001753">
    <property type="entry name" value="Enoyl-CoA_hydra/iso"/>
</dbReference>
<dbReference type="Pfam" id="PF00378">
    <property type="entry name" value="ECH_1"/>
    <property type="match status" value="1"/>
</dbReference>
<organism evidence="2 3">
    <name type="scientific">Meira miltonrushii</name>
    <dbReference type="NCBI Taxonomy" id="1280837"/>
    <lineage>
        <taxon>Eukaryota</taxon>
        <taxon>Fungi</taxon>
        <taxon>Dikarya</taxon>
        <taxon>Basidiomycota</taxon>
        <taxon>Ustilaginomycotina</taxon>
        <taxon>Exobasidiomycetes</taxon>
        <taxon>Exobasidiales</taxon>
        <taxon>Brachybasidiaceae</taxon>
        <taxon>Meira</taxon>
    </lineage>
</organism>
<dbReference type="EMBL" id="KZ819603">
    <property type="protein sequence ID" value="PWN35795.1"/>
    <property type="molecule type" value="Genomic_DNA"/>
</dbReference>
<dbReference type="Gene3D" id="1.10.12.10">
    <property type="entry name" value="Lyase 2-enoyl-coa Hydratase, Chain A, domain 2"/>
    <property type="match status" value="1"/>
</dbReference>
<dbReference type="PANTHER" id="PTHR43684">
    <property type="match status" value="1"/>
</dbReference>
<sequence length="327" mass="35129">MAVWTDSPHPDVSTVDVENFDYEKYNFPELIVKLEDNVLIITLNRPKNYNAFNAPMCSSIVFAFELADADPRVRAVVLTGAGDKAFCAGADLSAGKGAKGDASGFGAGPGVPTLNHRDGGGMASGSILRCRKLVIVAMNGSAVGVGLTMVLPADIRIVSETAKIALPFTKRGITLEAMSAYFLPRLVGHSNALQIAMTGDTYLPTADCMRGLFAAILPQKEVFPHALQLAKRLAAQNSVLSMALNKALLWRTPESPEATHLVDSACIAGLSHASDATEGVRSFLEKRPPQFKGRVEELEQLGFYPWWTQVDVSGRGSTKIVRRNAKL</sequence>
<dbReference type="InterPro" id="IPR029045">
    <property type="entry name" value="ClpP/crotonase-like_dom_sf"/>
</dbReference>
<gene>
    <name evidence="2" type="ORF">FA14DRAFT_155207</name>
</gene>
<comment type="similarity">
    <text evidence="1">Belongs to the enoyl-CoA hydratase/isomerase family.</text>
</comment>
<dbReference type="InterPro" id="IPR051053">
    <property type="entry name" value="ECH/Chromodomain_protein"/>
</dbReference>
<dbReference type="CDD" id="cd06558">
    <property type="entry name" value="crotonase-like"/>
    <property type="match status" value="1"/>
</dbReference>
<name>A0A316VJW6_9BASI</name>
<dbReference type="RefSeq" id="XP_025356097.1">
    <property type="nucleotide sequence ID" value="XM_025497739.1"/>
</dbReference>